<dbReference type="Pfam" id="PF00407">
    <property type="entry name" value="Bet_v_1"/>
    <property type="match status" value="1"/>
</dbReference>
<gene>
    <name evidence="3" type="primary">LOC105156234</name>
</gene>
<dbReference type="InterPro" id="IPR023393">
    <property type="entry name" value="START-like_dom_sf"/>
</dbReference>
<sequence length="154" mass="17417">MGLDGKLVSQISIKADGGLFFHLFKYKLHHTMNICPQKIQTLNLVDGQWGTVGSVITSNFTADGEKFVAKVVIEAVDEEKRSITYKVIEGDLMVAYNTFKVTFCVDSKGELDNVVTWTIEYEKKNESVPEPSKFLDFCSNATQEIERHYMLLPN</sequence>
<dbReference type="InterPro" id="IPR051761">
    <property type="entry name" value="MLP-like_ligand-binding"/>
</dbReference>
<feature type="domain" description="Bet v I/Major latex protein" evidence="1">
    <location>
        <begin position="2"/>
        <end position="154"/>
    </location>
</feature>
<dbReference type="AlphaFoldDB" id="A0A6I9STR4"/>
<keyword evidence="2" id="KW-1185">Reference proteome</keyword>
<dbReference type="KEGG" id="sind:105156234"/>
<dbReference type="Gramene" id="SIN_1021337.t">
    <property type="protein sequence ID" value="SIN_1021337.t"/>
    <property type="gene ID" value="SIN_1021337"/>
</dbReference>
<organism evidence="2 3">
    <name type="scientific">Sesamum indicum</name>
    <name type="common">Oriental sesame</name>
    <name type="synonym">Sesamum orientale</name>
    <dbReference type="NCBI Taxonomy" id="4182"/>
    <lineage>
        <taxon>Eukaryota</taxon>
        <taxon>Viridiplantae</taxon>
        <taxon>Streptophyta</taxon>
        <taxon>Embryophyta</taxon>
        <taxon>Tracheophyta</taxon>
        <taxon>Spermatophyta</taxon>
        <taxon>Magnoliopsida</taxon>
        <taxon>eudicotyledons</taxon>
        <taxon>Gunneridae</taxon>
        <taxon>Pentapetalae</taxon>
        <taxon>asterids</taxon>
        <taxon>lamiids</taxon>
        <taxon>Lamiales</taxon>
        <taxon>Pedaliaceae</taxon>
        <taxon>Sesamum</taxon>
    </lineage>
</organism>
<dbReference type="OrthoDB" id="905165at2759"/>
<dbReference type="InParanoid" id="A0A6I9STR4"/>
<reference evidence="3" key="1">
    <citation type="submission" date="2025-08" db="UniProtKB">
        <authorList>
            <consortium name="RefSeq"/>
        </authorList>
    </citation>
    <scope>IDENTIFICATION</scope>
</reference>
<accession>A0A6I9STR4</accession>
<dbReference type="Gene3D" id="3.30.530.20">
    <property type="match status" value="1"/>
</dbReference>
<name>A0A6I9STR4_SESIN</name>
<dbReference type="GO" id="GO:0006952">
    <property type="term" value="P:defense response"/>
    <property type="evidence" value="ECO:0007669"/>
    <property type="project" value="InterPro"/>
</dbReference>
<dbReference type="GeneID" id="105156234"/>
<dbReference type="RefSeq" id="XP_011070612.1">
    <property type="nucleotide sequence ID" value="XM_011072310.2"/>
</dbReference>
<evidence type="ECO:0000313" key="3">
    <source>
        <dbReference type="RefSeq" id="XP_011070612.1"/>
    </source>
</evidence>
<dbReference type="PANTHER" id="PTHR31907">
    <property type="entry name" value="MLP-LIKE PROTEIN 423"/>
    <property type="match status" value="1"/>
</dbReference>
<dbReference type="Proteomes" id="UP000504604">
    <property type="component" value="Linkage group LG2"/>
</dbReference>
<dbReference type="SUPFAM" id="SSF55961">
    <property type="entry name" value="Bet v1-like"/>
    <property type="match status" value="1"/>
</dbReference>
<protein>
    <submittedName>
        <fullName evidence="3">Kirola-like</fullName>
    </submittedName>
</protein>
<evidence type="ECO:0000259" key="1">
    <source>
        <dbReference type="SMART" id="SM01037"/>
    </source>
</evidence>
<dbReference type="InterPro" id="IPR000916">
    <property type="entry name" value="Bet_v_I/MLP"/>
</dbReference>
<dbReference type="SMART" id="SM01037">
    <property type="entry name" value="Bet_v_1"/>
    <property type="match status" value="1"/>
</dbReference>
<dbReference type="CDD" id="cd07816">
    <property type="entry name" value="Bet_v1-like"/>
    <property type="match status" value="1"/>
</dbReference>
<proteinExistence type="predicted"/>
<evidence type="ECO:0000313" key="2">
    <source>
        <dbReference type="Proteomes" id="UP000504604"/>
    </source>
</evidence>